<organism evidence="3 4">
    <name type="scientific">Cardiosporidium cionae</name>
    <dbReference type="NCBI Taxonomy" id="476202"/>
    <lineage>
        <taxon>Eukaryota</taxon>
        <taxon>Sar</taxon>
        <taxon>Alveolata</taxon>
        <taxon>Apicomplexa</taxon>
        <taxon>Aconoidasida</taxon>
        <taxon>Nephromycida</taxon>
        <taxon>Cardiosporidium</taxon>
    </lineage>
</organism>
<accession>A0ABQ7JEI7</accession>
<keyword evidence="2" id="KW-0812">Transmembrane</keyword>
<name>A0ABQ7JEI7_9APIC</name>
<keyword evidence="2" id="KW-1133">Transmembrane helix</keyword>
<comment type="caution">
    <text evidence="3">The sequence shown here is derived from an EMBL/GenBank/DDBJ whole genome shotgun (WGS) entry which is preliminary data.</text>
</comment>
<evidence type="ECO:0000256" key="2">
    <source>
        <dbReference type="SAM" id="Phobius"/>
    </source>
</evidence>
<dbReference type="Proteomes" id="UP000823046">
    <property type="component" value="Unassembled WGS sequence"/>
</dbReference>
<feature type="region of interest" description="Disordered" evidence="1">
    <location>
        <begin position="1"/>
        <end position="30"/>
    </location>
</feature>
<evidence type="ECO:0000313" key="4">
    <source>
        <dbReference type="Proteomes" id="UP000823046"/>
    </source>
</evidence>
<sequence>MSIPDFLKNSAPGRSLPVKEDTAINTPITPTGGFPLPESLRSHSFASWLPDVFSNNPYFTAGFGLIGVGAALGILRQSLLSSMLAARRFCLTSLEIPSKDYSYSKVMQWLIAR</sequence>
<proteinExistence type="predicted"/>
<gene>
    <name evidence="3" type="ORF">IE077_004032</name>
</gene>
<evidence type="ECO:0000256" key="1">
    <source>
        <dbReference type="SAM" id="MobiDB-lite"/>
    </source>
</evidence>
<keyword evidence="2" id="KW-0472">Membrane</keyword>
<keyword evidence="4" id="KW-1185">Reference proteome</keyword>
<protein>
    <submittedName>
        <fullName evidence="3">Uncharacterized protein</fullName>
    </submittedName>
</protein>
<reference evidence="3 4" key="1">
    <citation type="journal article" date="2020" name="bioRxiv">
        <title>Metabolic contributions of an alphaproteobacterial endosymbiont in the apicomplexan Cardiosporidium cionae.</title>
        <authorList>
            <person name="Hunter E.S."/>
            <person name="Paight C.J."/>
            <person name="Lane C.E."/>
        </authorList>
    </citation>
    <scope>NUCLEOTIDE SEQUENCE [LARGE SCALE GENOMIC DNA]</scope>
    <source>
        <strain evidence="3">ESH_2018</strain>
    </source>
</reference>
<dbReference type="EMBL" id="JADAQX010000065">
    <property type="protein sequence ID" value="KAF8822299.1"/>
    <property type="molecule type" value="Genomic_DNA"/>
</dbReference>
<evidence type="ECO:0000313" key="3">
    <source>
        <dbReference type="EMBL" id="KAF8822299.1"/>
    </source>
</evidence>
<feature type="transmembrane region" description="Helical" evidence="2">
    <location>
        <begin position="58"/>
        <end position="75"/>
    </location>
</feature>